<evidence type="ECO:0000256" key="9">
    <source>
        <dbReference type="ARBA" id="ARBA00022960"/>
    </source>
</evidence>
<dbReference type="InterPro" id="IPR012338">
    <property type="entry name" value="Beta-lactam/transpept-like"/>
</dbReference>
<organism evidence="15 16">
    <name type="scientific">Faecalicatena fissicatena</name>
    <dbReference type="NCBI Taxonomy" id="290055"/>
    <lineage>
        <taxon>Bacteria</taxon>
        <taxon>Bacillati</taxon>
        <taxon>Bacillota</taxon>
        <taxon>Clostridia</taxon>
        <taxon>Lachnospirales</taxon>
        <taxon>Lachnospiraceae</taxon>
        <taxon>Faecalicatena</taxon>
    </lineage>
</organism>
<evidence type="ECO:0000256" key="13">
    <source>
        <dbReference type="RuleBase" id="RU004016"/>
    </source>
</evidence>
<accession>A0ABX2GUC5</accession>
<evidence type="ECO:0000256" key="12">
    <source>
        <dbReference type="ARBA" id="ARBA00034000"/>
    </source>
</evidence>
<dbReference type="Proteomes" id="UP000821846">
    <property type="component" value="Unassembled WGS sequence"/>
</dbReference>
<dbReference type="SUPFAM" id="SSF56601">
    <property type="entry name" value="beta-lactamase/transpeptidase-like"/>
    <property type="match status" value="1"/>
</dbReference>
<keyword evidence="11" id="KW-0961">Cell wall biogenesis/degradation</keyword>
<keyword evidence="16" id="KW-1185">Reference proteome</keyword>
<evidence type="ECO:0000313" key="15">
    <source>
        <dbReference type="EMBL" id="NSG28922.1"/>
    </source>
</evidence>
<dbReference type="InterPro" id="IPR018044">
    <property type="entry name" value="Peptidase_S11"/>
</dbReference>
<evidence type="ECO:0000256" key="7">
    <source>
        <dbReference type="ARBA" id="ARBA00022729"/>
    </source>
</evidence>
<feature type="domain" description="Peptidase S11 D-Ala-D-Ala carboxypeptidase A C-terminal" evidence="14">
    <location>
        <begin position="309"/>
        <end position="396"/>
    </location>
</feature>
<evidence type="ECO:0000256" key="1">
    <source>
        <dbReference type="ARBA" id="ARBA00003217"/>
    </source>
</evidence>
<reference evidence="15 16" key="1">
    <citation type="journal article" date="2020" name="Cell Host Microbe">
        <title>Functional and Genomic Variation between Human-Derived Isolates of Lachnospiraceae Reveals Inter- and Intra-Species Diversity.</title>
        <authorList>
            <person name="Sorbara M.T."/>
            <person name="Littmann E.R."/>
            <person name="Fontana E."/>
            <person name="Moody T.U."/>
            <person name="Kohout C.E."/>
            <person name="Gjonbalaj M."/>
            <person name="Eaton V."/>
            <person name="Seok R."/>
            <person name="Leiner I.M."/>
            <person name="Pamer E.G."/>
        </authorList>
    </citation>
    <scope>NUCLEOTIDE SEQUENCE [LARGE SCALE GENOMIC DNA]</scope>
    <source>
        <strain evidence="15 16">MSK.14.16</strain>
    </source>
</reference>
<evidence type="ECO:0000256" key="8">
    <source>
        <dbReference type="ARBA" id="ARBA00022801"/>
    </source>
</evidence>
<evidence type="ECO:0000313" key="16">
    <source>
        <dbReference type="Proteomes" id="UP000821846"/>
    </source>
</evidence>
<keyword evidence="9" id="KW-0133">Cell shape</keyword>
<keyword evidence="5 15" id="KW-0121">Carboxypeptidase</keyword>
<evidence type="ECO:0000256" key="10">
    <source>
        <dbReference type="ARBA" id="ARBA00022984"/>
    </source>
</evidence>
<comment type="similarity">
    <text evidence="3 13">Belongs to the peptidase S11 family.</text>
</comment>
<dbReference type="PANTHER" id="PTHR21581">
    <property type="entry name" value="D-ALANYL-D-ALANINE CARBOXYPEPTIDASE"/>
    <property type="match status" value="1"/>
</dbReference>
<dbReference type="Pfam" id="PF07943">
    <property type="entry name" value="PBP5_C"/>
    <property type="match status" value="1"/>
</dbReference>
<dbReference type="PRINTS" id="PR00725">
    <property type="entry name" value="DADACBPTASE1"/>
</dbReference>
<evidence type="ECO:0000256" key="11">
    <source>
        <dbReference type="ARBA" id="ARBA00023316"/>
    </source>
</evidence>
<comment type="function">
    <text evidence="1">Removes C-terminal D-alanyl residues from sugar-peptide cell wall precursors.</text>
</comment>
<dbReference type="EMBL" id="JAAWUZ010000002">
    <property type="protein sequence ID" value="NSG28922.1"/>
    <property type="molecule type" value="Genomic_DNA"/>
</dbReference>
<comment type="catalytic activity">
    <reaction evidence="12">
        <text>Preferential cleavage: (Ac)2-L-Lys-D-Ala-|-D-Ala. Also transpeptidation of peptidyl-alanyl moieties that are N-acyl substituents of D-alanine.</text>
        <dbReference type="EC" id="3.4.16.4"/>
    </reaction>
</comment>
<keyword evidence="6" id="KW-0645">Protease</keyword>
<dbReference type="InterPro" id="IPR015956">
    <property type="entry name" value="Peniciliin-bd_prot_C_sf"/>
</dbReference>
<dbReference type="InterPro" id="IPR001967">
    <property type="entry name" value="Peptidase_S11_N"/>
</dbReference>
<evidence type="ECO:0000256" key="5">
    <source>
        <dbReference type="ARBA" id="ARBA00022645"/>
    </source>
</evidence>
<dbReference type="GO" id="GO:0004180">
    <property type="term" value="F:carboxypeptidase activity"/>
    <property type="evidence" value="ECO:0007669"/>
    <property type="project" value="UniProtKB-KW"/>
</dbReference>
<keyword evidence="8" id="KW-0378">Hydrolase</keyword>
<keyword evidence="10" id="KW-0573">Peptidoglycan synthesis</keyword>
<dbReference type="SMART" id="SM00936">
    <property type="entry name" value="PBP5_C"/>
    <property type="match status" value="1"/>
</dbReference>
<dbReference type="InterPro" id="IPR037167">
    <property type="entry name" value="Peptidase_S11_C_sf"/>
</dbReference>
<evidence type="ECO:0000256" key="3">
    <source>
        <dbReference type="ARBA" id="ARBA00007164"/>
    </source>
</evidence>
<evidence type="ECO:0000256" key="2">
    <source>
        <dbReference type="ARBA" id="ARBA00004752"/>
    </source>
</evidence>
<dbReference type="PANTHER" id="PTHR21581:SF6">
    <property type="entry name" value="TRAFFICKING PROTEIN PARTICLE COMPLEX SUBUNIT 12"/>
    <property type="match status" value="1"/>
</dbReference>
<dbReference type="SUPFAM" id="SSF69189">
    <property type="entry name" value="Penicillin-binding protein associated domain"/>
    <property type="match status" value="1"/>
</dbReference>
<sequence>MHEQMPAYTVYIGKTGAFYMKKWKTRGISLLLALVLITGGTTAAFPRQSFAENVEIESPAACLMELTTGKILYEKEADTKRSPASVTKIMTTLLIMEAIKSGKITLQDEVVTSAHAKSMGGSQVFLEEGEKQTVDTLLKCILVASGNDASVAMAEYIGGSEEAFVQKMNERAAALGMENTHFVDCCGLTDSDDHYTTPRDIAIMSRELLLNFPQVEQYTTIWMEDITHVTAKGSSAFGLTNTNKLLRSYDGCIGLKTGSTGKAKFCVSAAAKRGDITLISVIMAGPDSKIRFANAATLLNYGFGICRIYKDEEMPAAGEIKVTGGKKRNIACTYRENFSYLDTEGIDFSQIERKQIKEEMLAAPVQKGAKAGELQYFLNGKQIGSVDILAAEEVPRAGFTDYFMEGVDAFLM</sequence>
<dbReference type="Gene3D" id="3.40.710.10">
    <property type="entry name" value="DD-peptidase/beta-lactamase superfamily"/>
    <property type="match status" value="1"/>
</dbReference>
<proteinExistence type="inferred from homology"/>
<protein>
    <recommendedName>
        <fullName evidence="4">serine-type D-Ala-D-Ala carboxypeptidase</fullName>
        <ecNumber evidence="4">3.4.16.4</ecNumber>
    </recommendedName>
</protein>
<comment type="pathway">
    <text evidence="2">Cell wall biogenesis; peptidoglycan biosynthesis.</text>
</comment>
<gene>
    <name evidence="15" type="ORF">HFM93_01270</name>
</gene>
<dbReference type="Gene3D" id="2.60.410.10">
    <property type="entry name" value="D-Ala-D-Ala carboxypeptidase, C-terminal domain"/>
    <property type="match status" value="1"/>
</dbReference>
<evidence type="ECO:0000259" key="14">
    <source>
        <dbReference type="SMART" id="SM00936"/>
    </source>
</evidence>
<dbReference type="Pfam" id="PF00768">
    <property type="entry name" value="Peptidase_S11"/>
    <property type="match status" value="1"/>
</dbReference>
<keyword evidence="7" id="KW-0732">Signal</keyword>
<evidence type="ECO:0000256" key="6">
    <source>
        <dbReference type="ARBA" id="ARBA00022670"/>
    </source>
</evidence>
<dbReference type="InterPro" id="IPR012907">
    <property type="entry name" value="Peptidase_S11_C"/>
</dbReference>
<dbReference type="EC" id="3.4.16.4" evidence="4"/>
<comment type="caution">
    <text evidence="15">The sequence shown here is derived from an EMBL/GenBank/DDBJ whole genome shotgun (WGS) entry which is preliminary data.</text>
</comment>
<evidence type="ECO:0000256" key="4">
    <source>
        <dbReference type="ARBA" id="ARBA00012448"/>
    </source>
</evidence>
<name>A0ABX2GUC5_9FIRM</name>